<dbReference type="GO" id="GO:0002098">
    <property type="term" value="P:tRNA wobble uridine modification"/>
    <property type="evidence" value="ECO:0007669"/>
    <property type="project" value="InterPro"/>
</dbReference>
<comment type="subcellular location">
    <subcellularLocation>
        <location evidence="2">Cytoplasm</location>
    </subcellularLocation>
    <subcellularLocation>
        <location evidence="1">Nucleus</location>
    </subcellularLocation>
</comment>
<dbReference type="PANTHER" id="PTHR44111">
    <property type="entry name" value="ELONGATOR COMPLEX PROTEIN 2"/>
    <property type="match status" value="1"/>
</dbReference>
<keyword evidence="5" id="KW-0677">Repeat</keyword>
<dbReference type="AlphaFoldDB" id="A0A448XEJ7"/>
<proteinExistence type="predicted"/>
<evidence type="ECO:0000256" key="6">
    <source>
        <dbReference type="ARBA" id="ARBA00023242"/>
    </source>
</evidence>
<gene>
    <name evidence="7" type="ORF">PXEA_LOCUS28179</name>
</gene>
<comment type="caution">
    <text evidence="7">The sequence shown here is derived from an EMBL/GenBank/DDBJ whole genome shotgun (WGS) entry which is preliminary data.</text>
</comment>
<dbReference type="PANTHER" id="PTHR44111:SF1">
    <property type="entry name" value="ELONGATOR COMPLEX PROTEIN 2"/>
    <property type="match status" value="1"/>
</dbReference>
<keyword evidence="6" id="KW-0539">Nucleus</keyword>
<dbReference type="GO" id="GO:0005737">
    <property type="term" value="C:cytoplasm"/>
    <property type="evidence" value="ECO:0007669"/>
    <property type="project" value="UniProtKB-SubCell"/>
</dbReference>
<dbReference type="Proteomes" id="UP000784294">
    <property type="component" value="Unassembled WGS sequence"/>
</dbReference>
<name>A0A448XEJ7_9PLAT</name>
<evidence type="ECO:0000313" key="8">
    <source>
        <dbReference type="Proteomes" id="UP000784294"/>
    </source>
</evidence>
<evidence type="ECO:0000256" key="1">
    <source>
        <dbReference type="ARBA" id="ARBA00004123"/>
    </source>
</evidence>
<dbReference type="OrthoDB" id="27911at2759"/>
<keyword evidence="3" id="KW-0963">Cytoplasm</keyword>
<dbReference type="GO" id="GO:0033588">
    <property type="term" value="C:elongator holoenzyme complex"/>
    <property type="evidence" value="ECO:0007669"/>
    <property type="project" value="InterPro"/>
</dbReference>
<reference evidence="7" key="1">
    <citation type="submission" date="2018-11" db="EMBL/GenBank/DDBJ databases">
        <authorList>
            <consortium name="Pathogen Informatics"/>
        </authorList>
    </citation>
    <scope>NUCLEOTIDE SEQUENCE</scope>
</reference>
<evidence type="ECO:0000256" key="2">
    <source>
        <dbReference type="ARBA" id="ARBA00004496"/>
    </source>
</evidence>
<sequence>MAGHSQLVSKVNLILVYSATTKEIKVFDAYGLACNWHEVARPQVHGYNMNALACLPGHRFASAGDEKVCRLFTAPRHFARIYARLRQRPELLYKQSSYTKDETIGGADCSDGIDGDFDDIARFPAGKLGSLILLLNDLLHSLLLRLIFSAKRLFRRSII</sequence>
<protein>
    <submittedName>
        <fullName evidence="7">Uncharacterized protein</fullName>
    </submittedName>
</protein>
<evidence type="ECO:0000256" key="4">
    <source>
        <dbReference type="ARBA" id="ARBA00022574"/>
    </source>
</evidence>
<dbReference type="InterPro" id="IPR037289">
    <property type="entry name" value="Elp2"/>
</dbReference>
<evidence type="ECO:0000256" key="3">
    <source>
        <dbReference type="ARBA" id="ARBA00022490"/>
    </source>
</evidence>
<evidence type="ECO:0000313" key="7">
    <source>
        <dbReference type="EMBL" id="VEL34739.1"/>
    </source>
</evidence>
<dbReference type="GO" id="GO:0005634">
    <property type="term" value="C:nucleus"/>
    <property type="evidence" value="ECO:0007669"/>
    <property type="project" value="UniProtKB-SubCell"/>
</dbReference>
<dbReference type="EMBL" id="CAAALY010248293">
    <property type="protein sequence ID" value="VEL34739.1"/>
    <property type="molecule type" value="Genomic_DNA"/>
</dbReference>
<evidence type="ECO:0000256" key="5">
    <source>
        <dbReference type="ARBA" id="ARBA00022737"/>
    </source>
</evidence>
<organism evidence="7 8">
    <name type="scientific">Protopolystoma xenopodis</name>
    <dbReference type="NCBI Taxonomy" id="117903"/>
    <lineage>
        <taxon>Eukaryota</taxon>
        <taxon>Metazoa</taxon>
        <taxon>Spiralia</taxon>
        <taxon>Lophotrochozoa</taxon>
        <taxon>Platyhelminthes</taxon>
        <taxon>Monogenea</taxon>
        <taxon>Polyopisthocotylea</taxon>
        <taxon>Polystomatidea</taxon>
        <taxon>Polystomatidae</taxon>
        <taxon>Protopolystoma</taxon>
    </lineage>
</organism>
<keyword evidence="4" id="KW-0853">WD repeat</keyword>
<accession>A0A448XEJ7</accession>
<keyword evidence="8" id="KW-1185">Reference proteome</keyword>